<keyword evidence="2 5" id="KW-0808">Transferase</keyword>
<evidence type="ECO:0000256" key="3">
    <source>
        <dbReference type="ARBA" id="ARBA00023315"/>
    </source>
</evidence>
<evidence type="ECO:0000256" key="4">
    <source>
        <dbReference type="ARBA" id="ARBA00034730"/>
    </source>
</evidence>
<dbReference type="GO" id="GO:0008374">
    <property type="term" value="F:O-acyltransferase activity"/>
    <property type="evidence" value="ECO:0007669"/>
    <property type="project" value="InterPro"/>
</dbReference>
<accession>A0A8B9X2B2</accession>
<evidence type="ECO:0000313" key="7">
    <source>
        <dbReference type="Ensembl" id="ENSBGRP00000014301.1"/>
    </source>
</evidence>
<dbReference type="FunFam" id="1.25.40.540:FF:000003">
    <property type="entry name" value="Immunoglobulin (CD79A)-binding protein 1"/>
    <property type="match status" value="1"/>
</dbReference>
<reference evidence="7" key="2">
    <citation type="submission" date="2025-08" db="UniProtKB">
        <authorList>
            <consortium name="Ensembl"/>
        </authorList>
    </citation>
    <scope>IDENTIFICATION</scope>
</reference>
<feature type="transmembrane region" description="Helical" evidence="5">
    <location>
        <begin position="298"/>
        <end position="321"/>
    </location>
</feature>
<dbReference type="GeneTree" id="ENSGT01030000234582"/>
<dbReference type="InterPro" id="IPR007304">
    <property type="entry name" value="TAP46-like"/>
</dbReference>
<dbReference type="GO" id="GO:0005829">
    <property type="term" value="C:cytosol"/>
    <property type="evidence" value="ECO:0007669"/>
    <property type="project" value="TreeGrafter"/>
</dbReference>
<dbReference type="InterPro" id="IPR038511">
    <property type="entry name" value="TAP42/TAP46-like_sf"/>
</dbReference>
<reference evidence="7" key="1">
    <citation type="submission" date="2019-05" db="EMBL/GenBank/DDBJ databases">
        <authorList>
            <person name="Zhang S."/>
            <person name="Liu J."/>
        </authorList>
    </citation>
    <scope>NUCLEOTIDE SEQUENCE [LARGE SCALE GENOMIC DNA]</scope>
</reference>
<proteinExistence type="inferred from homology"/>
<feature type="region of interest" description="Disordered" evidence="6">
    <location>
        <begin position="223"/>
        <end position="242"/>
    </location>
</feature>
<evidence type="ECO:0000313" key="8">
    <source>
        <dbReference type="Proteomes" id="UP000694520"/>
    </source>
</evidence>
<protein>
    <recommendedName>
        <fullName evidence="5">Acyltransferase</fullName>
        <ecNumber evidence="5">2.3.1.-</ecNumber>
    </recommendedName>
</protein>
<dbReference type="Pfam" id="PF03982">
    <property type="entry name" value="DAGAT"/>
    <property type="match status" value="1"/>
</dbReference>
<dbReference type="GO" id="GO:0035303">
    <property type="term" value="P:regulation of dephosphorylation"/>
    <property type="evidence" value="ECO:0007669"/>
    <property type="project" value="TreeGrafter"/>
</dbReference>
<dbReference type="GO" id="GO:0009966">
    <property type="term" value="P:regulation of signal transduction"/>
    <property type="evidence" value="ECO:0007669"/>
    <property type="project" value="InterPro"/>
</dbReference>
<evidence type="ECO:0000256" key="5">
    <source>
        <dbReference type="RuleBase" id="RU367023"/>
    </source>
</evidence>
<keyword evidence="8" id="KW-1185">Reference proteome</keyword>
<dbReference type="Ensembl" id="ENSBGRT00000016472.1">
    <property type="protein sequence ID" value="ENSBGRP00000014301.1"/>
    <property type="gene ID" value="ENSBGRG00000008939.1"/>
</dbReference>
<dbReference type="AlphaFoldDB" id="A0A8B9X2B2"/>
<dbReference type="PANTHER" id="PTHR10933:SF9">
    <property type="entry name" value="IMMUNOGLOBULIN-BINDING PROTEIN 1"/>
    <property type="match status" value="1"/>
</dbReference>
<keyword evidence="5" id="KW-0472">Membrane</keyword>
<keyword evidence="5" id="KW-0256">Endoplasmic reticulum</keyword>
<dbReference type="GO" id="GO:0005789">
    <property type="term" value="C:endoplasmic reticulum membrane"/>
    <property type="evidence" value="ECO:0007669"/>
    <property type="project" value="UniProtKB-SubCell"/>
</dbReference>
<organism evidence="7 8">
    <name type="scientific">Bos mutus grunniens</name>
    <name type="common">Wild yak</name>
    <name type="synonym">Bos grunniens</name>
    <dbReference type="NCBI Taxonomy" id="30521"/>
    <lineage>
        <taxon>Eukaryota</taxon>
        <taxon>Metazoa</taxon>
        <taxon>Chordata</taxon>
        <taxon>Craniata</taxon>
        <taxon>Vertebrata</taxon>
        <taxon>Euteleostomi</taxon>
        <taxon>Mammalia</taxon>
        <taxon>Eutheria</taxon>
        <taxon>Laurasiatheria</taxon>
        <taxon>Artiodactyla</taxon>
        <taxon>Ruminantia</taxon>
        <taxon>Pecora</taxon>
        <taxon>Bovidae</taxon>
        <taxon>Bovinae</taxon>
        <taxon>Bos</taxon>
    </lineage>
</organism>
<reference evidence="7" key="3">
    <citation type="submission" date="2025-09" db="UniProtKB">
        <authorList>
            <consortium name="Ensembl"/>
        </authorList>
    </citation>
    <scope>IDENTIFICATION</scope>
</reference>
<gene>
    <name evidence="7" type="primary">DGAT2L6</name>
</gene>
<evidence type="ECO:0000256" key="2">
    <source>
        <dbReference type="ARBA" id="ARBA00022679"/>
    </source>
</evidence>
<keyword evidence="5" id="KW-0812">Transmembrane</keyword>
<dbReference type="InterPro" id="IPR007130">
    <property type="entry name" value="DAGAT"/>
</dbReference>
<comment type="subcellular location">
    <subcellularLocation>
        <location evidence="5">Endoplasmic reticulum membrane</location>
        <topology evidence="5">Multi-pass membrane protein</topology>
    </subcellularLocation>
</comment>
<name>A0A8B9X2B2_BOSMU</name>
<sequence length="393" mass="45051">MAAAEDELLLPRLPELFETSKQLLDEVEIATEPTGSRIIQDKVFKGLDLLKKAAEMLSQLELFSQNEDLEEIASTDLKYLMVPAFQGAFALKQVNPSKRLDHLQWAREHFLNYLTQCQYYHVAEFELPKTKTNSAENNTANSSMAYPSIVAMASHRQAKIERYKQKKEVEHRLSALKSAVESGQADDEHVREYYLLHLRRWIGISLEEIESIDQEIKILREKDSAKEASTSQSSRQDRPPMKPFVLTRDMAQAKVFGAGYPSLASMTVNDWYEQHRKFGALPDQGIAKTTSGAIPIILIPYFLVFTKFWMVSVLALAWLAYDWNTHSQGGRRSAWVRNWTIWKYFQNYFPIKVTTLPLKGLSPCCPDSSLPTQPHIFKGFCGQQWRSKPRGII</sequence>
<dbReference type="GO" id="GO:0051721">
    <property type="term" value="F:protein phosphatase 2A binding"/>
    <property type="evidence" value="ECO:0007669"/>
    <property type="project" value="TreeGrafter"/>
</dbReference>
<dbReference type="EC" id="2.3.1.-" evidence="5"/>
<evidence type="ECO:0000256" key="6">
    <source>
        <dbReference type="SAM" id="MobiDB-lite"/>
    </source>
</evidence>
<dbReference type="Gene3D" id="6.10.250.1140">
    <property type="match status" value="1"/>
</dbReference>
<dbReference type="Gene3D" id="1.25.40.540">
    <property type="entry name" value="TAP42-like family"/>
    <property type="match status" value="1"/>
</dbReference>
<keyword evidence="5" id="KW-1133">Transmembrane helix</keyword>
<evidence type="ECO:0000256" key="1">
    <source>
        <dbReference type="ARBA" id="ARBA00005420"/>
    </source>
</evidence>
<keyword evidence="3" id="KW-0012">Acyltransferase</keyword>
<dbReference type="Pfam" id="PF04177">
    <property type="entry name" value="TAP42"/>
    <property type="match status" value="1"/>
</dbReference>
<comment type="similarity">
    <text evidence="1 5">Belongs to the diacylglycerol acyltransferase family.</text>
</comment>
<dbReference type="Proteomes" id="UP000694520">
    <property type="component" value="Chromosome X"/>
</dbReference>
<comment type="similarity">
    <text evidence="4">Belongs to the IGBP1/TAP42 family.</text>
</comment>
<comment type="caution">
    <text evidence="5">Lacks conserved residue(s) required for the propagation of feature annotation.</text>
</comment>
<dbReference type="PANTHER" id="PTHR10933">
    <property type="entry name" value="IMMUNOGLOBULIN-BINDING PROTEIN 1"/>
    <property type="match status" value="1"/>
</dbReference>